<name>A0A2G1DKY5_9BACT</name>
<keyword evidence="5 6" id="KW-0472">Membrane</keyword>
<keyword evidence="2" id="KW-1003">Cell membrane</keyword>
<dbReference type="Proteomes" id="UP000262712">
    <property type="component" value="Chromosome"/>
</dbReference>
<sequence>MNIESNSLLKNSKDFFVITIFLFVIFCFNSIKEYDNYKKLIVDDVFSTKARVLNIYNKKQFKILKLKSNNFIFYTRTRKDFKKNDFLEVLFISKYINFYDYIKGFFVKTLFITKKQNSKTINSFLSLKISKQHTNKTINEFFQAIFLAIPISMNLREYFSKVGISHLIAISGFHLGLFCFFIYNLLFFIYKPFHSKYFNYRNIKFDLLMVCSIFLLLYLVVIDFVPSFLRAFLMFILGIFFLRNNIKVLSFNTLFFTLILIISFNPKYLFSLSLWFSIVGVFYVYLFLYYFKYKSKIFIFIFFNIWIFLAMNPFIHYFFSITSYAQLLSFLVTLLFTIFYPVMLFLHMIGYGGLFDEYLIRLFYFDISSYDVSVSLSFVIFYSLISLLSVYKKIFFIVLNILIVLFFIYIYI</sequence>
<feature type="transmembrane region" description="Helical" evidence="6">
    <location>
        <begin position="249"/>
        <end position="266"/>
    </location>
</feature>
<evidence type="ECO:0000313" key="10">
    <source>
        <dbReference type="Proteomes" id="UP000221222"/>
    </source>
</evidence>
<feature type="transmembrane region" description="Helical" evidence="6">
    <location>
        <begin position="394"/>
        <end position="411"/>
    </location>
</feature>
<evidence type="ECO:0000256" key="3">
    <source>
        <dbReference type="ARBA" id="ARBA00022692"/>
    </source>
</evidence>
<dbReference type="GO" id="GO:0005886">
    <property type="term" value="C:plasma membrane"/>
    <property type="evidence" value="ECO:0007669"/>
    <property type="project" value="UniProtKB-SubCell"/>
</dbReference>
<dbReference type="KEGG" id="amol:AMOL_1592"/>
<reference evidence="9 10" key="1">
    <citation type="submission" date="2017-09" db="EMBL/GenBank/DDBJ databases">
        <title>Arcobacter canalis sp. nov., a new species isolated from a water canal contaminated with urban sewage.</title>
        <authorList>
            <person name="Perez-Cataluna A."/>
            <person name="Salas-Masso N."/>
            <person name="Figueras M.J."/>
        </authorList>
    </citation>
    <scope>NUCLEOTIDE SEQUENCE [LARGE SCALE GENOMIC DNA]</scope>
    <source>
        <strain evidence="9 10">F98-3</strain>
    </source>
</reference>
<dbReference type="InterPro" id="IPR052159">
    <property type="entry name" value="Competence_DNA_uptake"/>
</dbReference>
<protein>
    <submittedName>
        <fullName evidence="8 9">Competence protein</fullName>
    </submittedName>
</protein>
<feature type="transmembrane region" description="Helical" evidence="6">
    <location>
        <begin position="367"/>
        <end position="388"/>
    </location>
</feature>
<gene>
    <name evidence="8" type="ORF">AMOL_1592</name>
    <name evidence="9" type="ORF">CPU12_01700</name>
</gene>
<dbReference type="NCBIfam" id="TIGR00360">
    <property type="entry name" value="ComEC_N-term"/>
    <property type="match status" value="1"/>
</dbReference>
<proteinExistence type="predicted"/>
<feature type="domain" description="ComEC/Rec2-related protein" evidence="7">
    <location>
        <begin position="151"/>
        <end position="410"/>
    </location>
</feature>
<evidence type="ECO:0000313" key="8">
    <source>
        <dbReference type="EMBL" id="AXX92561.1"/>
    </source>
</evidence>
<feature type="transmembrane region" description="Helical" evidence="6">
    <location>
        <begin position="202"/>
        <end position="221"/>
    </location>
</feature>
<evidence type="ECO:0000259" key="7">
    <source>
        <dbReference type="Pfam" id="PF03772"/>
    </source>
</evidence>
<comment type="subcellular location">
    <subcellularLocation>
        <location evidence="1">Cell membrane</location>
        <topology evidence="1">Multi-pass membrane protein</topology>
    </subcellularLocation>
</comment>
<dbReference type="AlphaFoldDB" id="A0A2G1DKY5"/>
<dbReference type="Proteomes" id="UP000221222">
    <property type="component" value="Unassembled WGS sequence"/>
</dbReference>
<dbReference type="Pfam" id="PF03772">
    <property type="entry name" value="Competence"/>
    <property type="match status" value="1"/>
</dbReference>
<keyword evidence="10" id="KW-1185">Reference proteome</keyword>
<feature type="transmembrane region" description="Helical" evidence="6">
    <location>
        <begin position="167"/>
        <end position="190"/>
    </location>
</feature>
<organism evidence="9 10">
    <name type="scientific">Malaciobacter molluscorum LMG 25693</name>
    <dbReference type="NCBI Taxonomy" id="870501"/>
    <lineage>
        <taxon>Bacteria</taxon>
        <taxon>Pseudomonadati</taxon>
        <taxon>Campylobacterota</taxon>
        <taxon>Epsilonproteobacteria</taxon>
        <taxon>Campylobacterales</taxon>
        <taxon>Arcobacteraceae</taxon>
        <taxon>Malaciobacter</taxon>
    </lineage>
</organism>
<dbReference type="RefSeq" id="WP_099341346.1">
    <property type="nucleotide sequence ID" value="NZ_CP032098.1"/>
</dbReference>
<evidence type="ECO:0000256" key="2">
    <source>
        <dbReference type="ARBA" id="ARBA00022475"/>
    </source>
</evidence>
<reference evidence="8 11" key="2">
    <citation type="submission" date="2018-08" db="EMBL/GenBank/DDBJ databases">
        <title>Complete genome of the Arcobacter molluscorum type strain LMG 25693.</title>
        <authorList>
            <person name="Miller W.G."/>
            <person name="Yee E."/>
            <person name="Bono J.L."/>
        </authorList>
    </citation>
    <scope>NUCLEOTIDE SEQUENCE [LARGE SCALE GENOMIC DNA]</scope>
    <source>
        <strain evidence="8 11">CECT 7696</strain>
    </source>
</reference>
<feature type="transmembrane region" description="Helical" evidence="6">
    <location>
        <begin position="272"/>
        <end position="291"/>
    </location>
</feature>
<evidence type="ECO:0000313" key="9">
    <source>
        <dbReference type="EMBL" id="PHO18986.1"/>
    </source>
</evidence>
<evidence type="ECO:0000313" key="11">
    <source>
        <dbReference type="Proteomes" id="UP000262712"/>
    </source>
</evidence>
<dbReference type="EMBL" id="CP032098">
    <property type="protein sequence ID" value="AXX92561.1"/>
    <property type="molecule type" value="Genomic_DNA"/>
</dbReference>
<evidence type="ECO:0000256" key="5">
    <source>
        <dbReference type="ARBA" id="ARBA00023136"/>
    </source>
</evidence>
<feature type="transmembrane region" description="Helical" evidence="6">
    <location>
        <begin position="298"/>
        <end position="319"/>
    </location>
</feature>
<feature type="transmembrane region" description="Helical" evidence="6">
    <location>
        <begin position="325"/>
        <end position="346"/>
    </location>
</feature>
<evidence type="ECO:0000256" key="4">
    <source>
        <dbReference type="ARBA" id="ARBA00022989"/>
    </source>
</evidence>
<keyword evidence="4 6" id="KW-1133">Transmembrane helix</keyword>
<keyword evidence="3 6" id="KW-0812">Transmembrane</keyword>
<evidence type="ECO:0000256" key="1">
    <source>
        <dbReference type="ARBA" id="ARBA00004651"/>
    </source>
</evidence>
<dbReference type="PANTHER" id="PTHR30619">
    <property type="entry name" value="DNA INTERNALIZATION/COMPETENCE PROTEIN COMEC/REC2"/>
    <property type="match status" value="1"/>
</dbReference>
<evidence type="ECO:0000256" key="6">
    <source>
        <dbReference type="SAM" id="Phobius"/>
    </source>
</evidence>
<dbReference type="InterPro" id="IPR004477">
    <property type="entry name" value="ComEC_N"/>
</dbReference>
<accession>A0A2G1DKY5</accession>
<dbReference type="PANTHER" id="PTHR30619:SF7">
    <property type="entry name" value="BETA-LACTAMASE DOMAIN PROTEIN"/>
    <property type="match status" value="1"/>
</dbReference>
<dbReference type="EMBL" id="NXFY01000002">
    <property type="protein sequence ID" value="PHO18986.1"/>
    <property type="molecule type" value="Genomic_DNA"/>
</dbReference>
<feature type="transmembrane region" description="Helical" evidence="6">
    <location>
        <begin position="15"/>
        <end position="31"/>
    </location>
</feature>